<gene>
    <name evidence="3" type="ORF">TGEB3V08_LOCUS8033</name>
</gene>
<dbReference type="CDD" id="cd11431">
    <property type="entry name" value="bHLH_TS_taxi_Dei"/>
    <property type="match status" value="1"/>
</dbReference>
<protein>
    <recommendedName>
        <fullName evidence="2">BHLH domain-containing protein</fullName>
    </recommendedName>
</protein>
<dbReference type="EMBL" id="OE842871">
    <property type="protein sequence ID" value="CAD7601655.1"/>
    <property type="molecule type" value="Genomic_DNA"/>
</dbReference>
<dbReference type="SUPFAM" id="SSF47459">
    <property type="entry name" value="HLH, helix-loop-helix DNA-binding domain"/>
    <property type="match status" value="1"/>
</dbReference>
<sequence>MSVFPLRRDCRRWGSQLFLKSSVLSNIIMSPLMSFPSNLLSGQFLAQAPHCFTQHDKATTDSNNNNDHAKDIPVDEPVLVDTQKEEKYSLRPRSTQKRIQTEEIIRAVSRSSRKRNGGGSRPKQKPPPLSKYRRKTANARERDRMREINVAFESLRRAVPHVSLSDSYIGGGSPSSEKLTKITTLRLAMKYISALSQCLQQESPVTIPGTSAESASSDLGYLASGYGDAATDLDALLLESDDDSLYFRSDLSDTSSFTPPDFSDYRVITPPKVFSRRQEEPNPSVAPNAPSTVPKLTVGAESLSNRQPEIGGPTFSRRQW</sequence>
<dbReference type="PANTHER" id="PTHR19290:SF147">
    <property type="entry name" value="HELIX-LOOP-HELIX PROTEIN DELILAH"/>
    <property type="match status" value="1"/>
</dbReference>
<dbReference type="GO" id="GO:0046983">
    <property type="term" value="F:protein dimerization activity"/>
    <property type="evidence" value="ECO:0007669"/>
    <property type="project" value="InterPro"/>
</dbReference>
<dbReference type="InterPro" id="IPR011598">
    <property type="entry name" value="bHLH_dom"/>
</dbReference>
<feature type="region of interest" description="Disordered" evidence="1">
    <location>
        <begin position="273"/>
        <end position="320"/>
    </location>
</feature>
<dbReference type="GO" id="GO:0003700">
    <property type="term" value="F:DNA-binding transcription factor activity"/>
    <property type="evidence" value="ECO:0007669"/>
    <property type="project" value="TreeGrafter"/>
</dbReference>
<name>A0A7R9K341_TIMGE</name>
<dbReference type="PANTHER" id="PTHR19290">
    <property type="entry name" value="BASIC HELIX-LOOP-HELIX PROTEIN NEUROGENIN-RELATED"/>
    <property type="match status" value="1"/>
</dbReference>
<dbReference type="GO" id="GO:0009653">
    <property type="term" value="P:anatomical structure morphogenesis"/>
    <property type="evidence" value="ECO:0007669"/>
    <property type="project" value="TreeGrafter"/>
</dbReference>
<dbReference type="GO" id="GO:0005634">
    <property type="term" value="C:nucleus"/>
    <property type="evidence" value="ECO:0007669"/>
    <property type="project" value="TreeGrafter"/>
</dbReference>
<dbReference type="GO" id="GO:0045944">
    <property type="term" value="P:positive regulation of transcription by RNA polymerase II"/>
    <property type="evidence" value="ECO:0007669"/>
    <property type="project" value="TreeGrafter"/>
</dbReference>
<dbReference type="InterPro" id="IPR050359">
    <property type="entry name" value="bHLH_transcription_factors"/>
</dbReference>
<dbReference type="InterPro" id="IPR036638">
    <property type="entry name" value="HLH_DNA-bd_sf"/>
</dbReference>
<dbReference type="AlphaFoldDB" id="A0A7R9K341"/>
<dbReference type="Gene3D" id="4.10.280.10">
    <property type="entry name" value="Helix-loop-helix DNA-binding domain"/>
    <property type="match status" value="1"/>
</dbReference>
<evidence type="ECO:0000313" key="3">
    <source>
        <dbReference type="EMBL" id="CAD7601655.1"/>
    </source>
</evidence>
<accession>A0A7R9K341</accession>
<evidence type="ECO:0000259" key="2">
    <source>
        <dbReference type="PROSITE" id="PS50888"/>
    </source>
</evidence>
<organism evidence="3">
    <name type="scientific">Timema genevievae</name>
    <name type="common">Walking stick</name>
    <dbReference type="NCBI Taxonomy" id="629358"/>
    <lineage>
        <taxon>Eukaryota</taxon>
        <taxon>Metazoa</taxon>
        <taxon>Ecdysozoa</taxon>
        <taxon>Arthropoda</taxon>
        <taxon>Hexapoda</taxon>
        <taxon>Insecta</taxon>
        <taxon>Pterygota</taxon>
        <taxon>Neoptera</taxon>
        <taxon>Polyneoptera</taxon>
        <taxon>Phasmatodea</taxon>
        <taxon>Timematodea</taxon>
        <taxon>Timematoidea</taxon>
        <taxon>Timematidae</taxon>
        <taxon>Timema</taxon>
    </lineage>
</organism>
<dbReference type="GO" id="GO:0070888">
    <property type="term" value="F:E-box binding"/>
    <property type="evidence" value="ECO:0007669"/>
    <property type="project" value="TreeGrafter"/>
</dbReference>
<dbReference type="SMART" id="SM00353">
    <property type="entry name" value="HLH"/>
    <property type="match status" value="1"/>
</dbReference>
<proteinExistence type="predicted"/>
<feature type="region of interest" description="Disordered" evidence="1">
    <location>
        <begin position="55"/>
        <end position="145"/>
    </location>
</feature>
<evidence type="ECO:0000256" key="1">
    <source>
        <dbReference type="SAM" id="MobiDB-lite"/>
    </source>
</evidence>
<reference evidence="3" key="1">
    <citation type="submission" date="2020-11" db="EMBL/GenBank/DDBJ databases">
        <authorList>
            <person name="Tran Van P."/>
        </authorList>
    </citation>
    <scope>NUCLEOTIDE SEQUENCE</scope>
</reference>
<dbReference type="PROSITE" id="PS50888">
    <property type="entry name" value="BHLH"/>
    <property type="match status" value="1"/>
</dbReference>
<feature type="domain" description="BHLH" evidence="2">
    <location>
        <begin position="132"/>
        <end position="195"/>
    </location>
</feature>
<dbReference type="Pfam" id="PF00010">
    <property type="entry name" value="HLH"/>
    <property type="match status" value="1"/>
</dbReference>